<dbReference type="EMBL" id="CP094532">
    <property type="protein sequence ID" value="UOE42364.1"/>
    <property type="molecule type" value="Genomic_DNA"/>
</dbReference>
<keyword evidence="3" id="KW-1185">Reference proteome</keyword>
<dbReference type="InterPro" id="IPR001466">
    <property type="entry name" value="Beta-lactam-related"/>
</dbReference>
<gene>
    <name evidence="2" type="ORF">MTP09_06940</name>
</gene>
<evidence type="ECO:0000313" key="2">
    <source>
        <dbReference type="EMBL" id="UOE42364.1"/>
    </source>
</evidence>
<dbReference type="SUPFAM" id="SSF56601">
    <property type="entry name" value="beta-lactamase/transpeptidase-like"/>
    <property type="match status" value="1"/>
</dbReference>
<protein>
    <submittedName>
        <fullName evidence="2">Beta-lactamase family protein</fullName>
    </submittedName>
</protein>
<accession>A0ABY4BT44</accession>
<dbReference type="InterPro" id="IPR050491">
    <property type="entry name" value="AmpC-like"/>
</dbReference>
<evidence type="ECO:0000259" key="1">
    <source>
        <dbReference type="Pfam" id="PF00144"/>
    </source>
</evidence>
<organism evidence="2 3">
    <name type="scientific">Chryseobacterium suipulveris</name>
    <dbReference type="NCBI Taxonomy" id="2929800"/>
    <lineage>
        <taxon>Bacteria</taxon>
        <taxon>Pseudomonadati</taxon>
        <taxon>Bacteroidota</taxon>
        <taxon>Flavobacteriia</taxon>
        <taxon>Flavobacteriales</taxon>
        <taxon>Weeksellaceae</taxon>
        <taxon>Chryseobacterium group</taxon>
        <taxon>Chryseobacterium</taxon>
    </lineage>
</organism>
<dbReference type="Proteomes" id="UP000831460">
    <property type="component" value="Chromosome"/>
</dbReference>
<dbReference type="Gene3D" id="3.40.710.10">
    <property type="entry name" value="DD-peptidase/beta-lactamase superfamily"/>
    <property type="match status" value="1"/>
</dbReference>
<dbReference type="PANTHER" id="PTHR46825:SF9">
    <property type="entry name" value="BETA-LACTAMASE-RELATED DOMAIN-CONTAINING PROTEIN"/>
    <property type="match status" value="1"/>
</dbReference>
<sequence>MIQSTNPRTFSGVVFISENGKTIYQKTKGFSEEEKKVSLKIDDKFSSMSIAKQVTSTLVMLEAEKGNINLDAPINQNLKDIPYSWASKVTVHHLLNNTSGIDSWELKENLLFEPGTQFKYSNIGYGLLSKILENASGKKYSELVNRLFSDLKMKDSHYPTESFPQVKSYFISKEKGKNLVIEFPLKSEYFPGSNLTVSATDLNKWNFALHNGKILQPESYRRMINYSITNLHTLFSEREIGYGYGLRINDKNGFVEYGHTGFMPTAGFTAVNLYYTKNNISVIVLENQATDNFDIAYYFEEQIRKIVVESDLIK</sequence>
<dbReference type="Pfam" id="PF00144">
    <property type="entry name" value="Beta-lactamase"/>
    <property type="match status" value="1"/>
</dbReference>
<evidence type="ECO:0000313" key="3">
    <source>
        <dbReference type="Proteomes" id="UP000831460"/>
    </source>
</evidence>
<dbReference type="InterPro" id="IPR012338">
    <property type="entry name" value="Beta-lactam/transpept-like"/>
</dbReference>
<feature type="domain" description="Beta-lactamase-related" evidence="1">
    <location>
        <begin position="11"/>
        <end position="294"/>
    </location>
</feature>
<reference evidence="2 3" key="1">
    <citation type="submission" date="2022-03" db="EMBL/GenBank/DDBJ databases">
        <title>Chryseobacterium sp. isolated from particulate matters in swine house.</title>
        <authorList>
            <person name="Won M."/>
            <person name="Kim S.-J."/>
            <person name="Kwon S.-W."/>
        </authorList>
    </citation>
    <scope>NUCLEOTIDE SEQUENCE [LARGE SCALE GENOMIC DNA]</scope>
    <source>
        <strain evidence="2 3">SC2-2</strain>
    </source>
</reference>
<dbReference type="RefSeq" id="WP_243551456.1">
    <property type="nucleotide sequence ID" value="NZ_CP094532.1"/>
</dbReference>
<name>A0ABY4BT44_9FLAO</name>
<proteinExistence type="predicted"/>
<dbReference type="PANTHER" id="PTHR46825">
    <property type="entry name" value="D-ALANYL-D-ALANINE-CARBOXYPEPTIDASE/ENDOPEPTIDASE AMPH"/>
    <property type="match status" value="1"/>
</dbReference>